<accession>A0A9D4EBZ0</accession>
<name>A0A9D4EBZ0_DREPO</name>
<evidence type="ECO:0000256" key="1">
    <source>
        <dbReference type="SAM" id="MobiDB-lite"/>
    </source>
</evidence>
<evidence type="ECO:0000313" key="3">
    <source>
        <dbReference type="Proteomes" id="UP000828390"/>
    </source>
</evidence>
<gene>
    <name evidence="2" type="ORF">DPMN_177946</name>
</gene>
<feature type="compositionally biased region" description="Basic and acidic residues" evidence="1">
    <location>
        <begin position="113"/>
        <end position="124"/>
    </location>
</feature>
<evidence type="ECO:0000313" key="2">
    <source>
        <dbReference type="EMBL" id="KAH3776518.1"/>
    </source>
</evidence>
<organism evidence="2 3">
    <name type="scientific">Dreissena polymorpha</name>
    <name type="common">Zebra mussel</name>
    <name type="synonym">Mytilus polymorpha</name>
    <dbReference type="NCBI Taxonomy" id="45954"/>
    <lineage>
        <taxon>Eukaryota</taxon>
        <taxon>Metazoa</taxon>
        <taxon>Spiralia</taxon>
        <taxon>Lophotrochozoa</taxon>
        <taxon>Mollusca</taxon>
        <taxon>Bivalvia</taxon>
        <taxon>Autobranchia</taxon>
        <taxon>Heteroconchia</taxon>
        <taxon>Euheterodonta</taxon>
        <taxon>Imparidentia</taxon>
        <taxon>Neoheterodontei</taxon>
        <taxon>Myida</taxon>
        <taxon>Dreissenoidea</taxon>
        <taxon>Dreissenidae</taxon>
        <taxon>Dreissena</taxon>
    </lineage>
</organism>
<comment type="caution">
    <text evidence="2">The sequence shown here is derived from an EMBL/GenBank/DDBJ whole genome shotgun (WGS) entry which is preliminary data.</text>
</comment>
<keyword evidence="3" id="KW-1185">Reference proteome</keyword>
<feature type="region of interest" description="Disordered" evidence="1">
    <location>
        <begin position="101"/>
        <end position="129"/>
    </location>
</feature>
<dbReference type="EMBL" id="JAIWYP010000009">
    <property type="protein sequence ID" value="KAH3776518.1"/>
    <property type="molecule type" value="Genomic_DNA"/>
</dbReference>
<protein>
    <submittedName>
        <fullName evidence="2">Uncharacterized protein</fullName>
    </submittedName>
</protein>
<reference evidence="2" key="1">
    <citation type="journal article" date="2019" name="bioRxiv">
        <title>The Genome of the Zebra Mussel, Dreissena polymorpha: A Resource for Invasive Species Research.</title>
        <authorList>
            <person name="McCartney M.A."/>
            <person name="Auch B."/>
            <person name="Kono T."/>
            <person name="Mallez S."/>
            <person name="Zhang Y."/>
            <person name="Obille A."/>
            <person name="Becker A."/>
            <person name="Abrahante J.E."/>
            <person name="Garbe J."/>
            <person name="Badalamenti J.P."/>
            <person name="Herman A."/>
            <person name="Mangelson H."/>
            <person name="Liachko I."/>
            <person name="Sullivan S."/>
            <person name="Sone E.D."/>
            <person name="Koren S."/>
            <person name="Silverstein K.A.T."/>
            <person name="Beckman K.B."/>
            <person name="Gohl D.M."/>
        </authorList>
    </citation>
    <scope>NUCLEOTIDE SEQUENCE</scope>
    <source>
        <strain evidence="2">Duluth1</strain>
        <tissue evidence="2">Whole animal</tissue>
    </source>
</reference>
<dbReference type="AlphaFoldDB" id="A0A9D4EBZ0"/>
<dbReference type="Proteomes" id="UP000828390">
    <property type="component" value="Unassembled WGS sequence"/>
</dbReference>
<proteinExistence type="predicted"/>
<reference evidence="2" key="2">
    <citation type="submission" date="2020-11" db="EMBL/GenBank/DDBJ databases">
        <authorList>
            <person name="McCartney M.A."/>
            <person name="Auch B."/>
            <person name="Kono T."/>
            <person name="Mallez S."/>
            <person name="Becker A."/>
            <person name="Gohl D.M."/>
            <person name="Silverstein K.A.T."/>
            <person name="Koren S."/>
            <person name="Bechman K.B."/>
            <person name="Herman A."/>
            <person name="Abrahante J.E."/>
            <person name="Garbe J."/>
        </authorList>
    </citation>
    <scope>NUCLEOTIDE SEQUENCE</scope>
    <source>
        <strain evidence="2">Duluth1</strain>
        <tissue evidence="2">Whole animal</tissue>
    </source>
</reference>
<sequence length="652" mass="72284">MVTENNPLMISQTVRLRRVRSLMRPNTIIWLSINQVYELMFHTLDKGFCPRSSLSLTGSAVTVTEQVARRQEPGRISKATSRVDLCLPIGSSTMAVFQSLEPANKPSPSPWKAPKELTEPKQMDGGKSYKAPVPDPSTGLDLSKLPVPDANISKLSLTMPSSSTHTAVPLSLLENWELRERRSIDLANQLDLMAATALDMVWELSDSIPEELRALLIHLSHTTQCLSHNAASSMSVMLRLRRDLILSSLPNNFLLETGVNSLRTAPLTADSLFGGRIQAALTADREDQIHASLARSNSGQHPVVFKRPASKPPGAPPAKNAKRTVSLQSVLLLHVSPHIGLLFKTEHLPIGSRLLAKIGVRANPMRTRSHLILLPARVDLPKVSHRSNPFLPPQPTSRGQTYALRKSMAPNNFGRVGSFHCHKRPNFSFQKKAPTLSRPNRSGIFASTTSRLHSRTRKTGGRKGSRPLFSRILQPPFPCSKEKRLLETSHRLKSVQHVSSQTYFQDGDSCLHSALHQTHALGGFLAPGRCILPCSYPSQLPEVPALLLSRPGLPVSCDALWIVHSSTSFQPNSWPRWAHTSEYTGFNRFSISTIGSYNQLDRRLLVLHLEFSWKELLSLGLLLNAAKSDLIPSQDFIFVGMNFLTHINRVRV</sequence>